<name>A0A4R7CXM8_9SPHI</name>
<evidence type="ECO:0000313" key="9">
    <source>
        <dbReference type="Proteomes" id="UP000294752"/>
    </source>
</evidence>
<dbReference type="AlphaFoldDB" id="A0A4R7CXM8"/>
<comment type="caution">
    <text evidence="8">The sequence shown here is derived from an EMBL/GenBank/DDBJ whole genome shotgun (WGS) entry which is preliminary data.</text>
</comment>
<evidence type="ECO:0000256" key="1">
    <source>
        <dbReference type="ARBA" id="ARBA00004533"/>
    </source>
</evidence>
<keyword evidence="4 8" id="KW-0808">Transferase</keyword>
<evidence type="ECO:0000256" key="7">
    <source>
        <dbReference type="SAM" id="Phobius"/>
    </source>
</evidence>
<feature type="transmembrane region" description="Helical" evidence="7">
    <location>
        <begin position="20"/>
        <end position="47"/>
    </location>
</feature>
<dbReference type="CDD" id="cd07984">
    <property type="entry name" value="LPLAT_LABLAT-like"/>
    <property type="match status" value="1"/>
</dbReference>
<dbReference type="InterPro" id="IPR004960">
    <property type="entry name" value="LipA_acyltrans"/>
</dbReference>
<keyword evidence="9" id="KW-1185">Reference proteome</keyword>
<dbReference type="GO" id="GO:0009247">
    <property type="term" value="P:glycolipid biosynthetic process"/>
    <property type="evidence" value="ECO:0007669"/>
    <property type="project" value="UniProtKB-ARBA"/>
</dbReference>
<protein>
    <submittedName>
        <fullName evidence="8">KDO2-lipid IV(A) lauroyltransferase</fullName>
    </submittedName>
</protein>
<dbReference type="PANTHER" id="PTHR30606:SF10">
    <property type="entry name" value="PHOSPHATIDYLINOSITOL MANNOSIDE ACYLTRANSFERASE"/>
    <property type="match status" value="1"/>
</dbReference>
<evidence type="ECO:0000256" key="5">
    <source>
        <dbReference type="ARBA" id="ARBA00023136"/>
    </source>
</evidence>
<evidence type="ECO:0000256" key="6">
    <source>
        <dbReference type="ARBA" id="ARBA00023315"/>
    </source>
</evidence>
<keyword evidence="7" id="KW-0812">Transmembrane</keyword>
<keyword evidence="2" id="KW-1003">Cell membrane</keyword>
<comment type="subcellular location">
    <subcellularLocation>
        <location evidence="1">Cell inner membrane</location>
    </subcellularLocation>
</comment>
<organism evidence="8 9">
    <name type="scientific">Sphingobacterium paludis</name>
    <dbReference type="NCBI Taxonomy" id="1476465"/>
    <lineage>
        <taxon>Bacteria</taxon>
        <taxon>Pseudomonadati</taxon>
        <taxon>Bacteroidota</taxon>
        <taxon>Sphingobacteriia</taxon>
        <taxon>Sphingobacteriales</taxon>
        <taxon>Sphingobacteriaceae</taxon>
        <taxon>Sphingobacterium</taxon>
    </lineage>
</organism>
<evidence type="ECO:0000256" key="2">
    <source>
        <dbReference type="ARBA" id="ARBA00022475"/>
    </source>
</evidence>
<dbReference type="Proteomes" id="UP000294752">
    <property type="component" value="Unassembled WGS sequence"/>
</dbReference>
<gene>
    <name evidence="8" type="ORF">B0I21_107216</name>
</gene>
<dbReference type="GO" id="GO:0005886">
    <property type="term" value="C:plasma membrane"/>
    <property type="evidence" value="ECO:0007669"/>
    <property type="project" value="UniProtKB-SubCell"/>
</dbReference>
<sequence length="299" mass="36197">MQEILGNLTIFMRKKSITALLYILSWLPFWLLYTLSDMLYYVLFYLIQYRKKVVLENIRNSFPEKSPAEQVNIAKKFYRYLPDLVVEAVKMRRMTEKDVRNRIELINQDEVDRHFQQGKGVIGVTAHYGNWELGIYRLSIMTKFPRLVIYKPLSNSDFNDVYNALRCRFGATMVPMKQILRHIVQLRHEPHISMFVADQTPMYQDSDYYMNFLNQETLVYTGTERIARLTKNPIVYCHIGRKEKRGHYYCKFTTLVENPDDYPPHEITKKHNLFTEEMIRKQPEYWLWSHRRWKRKRRT</sequence>
<proteinExistence type="predicted"/>
<reference evidence="8 9" key="1">
    <citation type="submission" date="2019-03" db="EMBL/GenBank/DDBJ databases">
        <title>Genomic Encyclopedia of Type Strains, Phase III (KMG-III): the genomes of soil and plant-associated and newly described type strains.</title>
        <authorList>
            <person name="Whitman W."/>
        </authorList>
    </citation>
    <scope>NUCLEOTIDE SEQUENCE [LARGE SCALE GENOMIC DNA]</scope>
    <source>
        <strain evidence="8 9">CGMCC 1.12801</strain>
    </source>
</reference>
<accession>A0A4R7CXM8</accession>
<keyword evidence="6" id="KW-0012">Acyltransferase</keyword>
<keyword evidence="5 7" id="KW-0472">Membrane</keyword>
<evidence type="ECO:0000256" key="4">
    <source>
        <dbReference type="ARBA" id="ARBA00022679"/>
    </source>
</evidence>
<keyword evidence="7" id="KW-1133">Transmembrane helix</keyword>
<dbReference type="EMBL" id="SNZV01000007">
    <property type="protein sequence ID" value="TDS11864.1"/>
    <property type="molecule type" value="Genomic_DNA"/>
</dbReference>
<dbReference type="Pfam" id="PF03279">
    <property type="entry name" value="Lip_A_acyltrans"/>
    <property type="match status" value="1"/>
</dbReference>
<dbReference type="GO" id="GO:0016746">
    <property type="term" value="F:acyltransferase activity"/>
    <property type="evidence" value="ECO:0007669"/>
    <property type="project" value="UniProtKB-KW"/>
</dbReference>
<evidence type="ECO:0000313" key="8">
    <source>
        <dbReference type="EMBL" id="TDS11864.1"/>
    </source>
</evidence>
<dbReference type="PANTHER" id="PTHR30606">
    <property type="entry name" value="LIPID A BIOSYNTHESIS LAUROYL ACYLTRANSFERASE"/>
    <property type="match status" value="1"/>
</dbReference>
<evidence type="ECO:0000256" key="3">
    <source>
        <dbReference type="ARBA" id="ARBA00022519"/>
    </source>
</evidence>
<keyword evidence="3" id="KW-0997">Cell inner membrane</keyword>